<sequence>MTTPTGVPWSRISMRPSAACGPCSRTEGSTCAVVCSSRCPLSSVLPLPGGLCPAASRYRDRMTATPASDGSPSITWVVTTEAEPWVSKQAPALGAPTGMPDIILRTDAPQQPIEGFGASFNELGWTSLAALSQADRDEVMRELFAPGVGANLGLCRMPLGANDFSRDWYSYDEVDGDFALEHFSIEHDHETLVPFIRAARQHQPELRLWASPWSPPTWMKTNGHYAAAMPHLAFSTVENGLKPEQVGHEGTDMFVQDDAYLAAYAEYFGRFIDAYRELGIPIGMVMPQNEFNSAQVFPSCTWTPEGLARFLRHLGPAMAERDVEVFLGTLERADDTMVTAVLGDEIAAPFVRGVGAQWHGKGAVPFLHHDHPELRLYQTEQECGDGRNDWRFARYAWTLMKHFFDNGARAYMYWNISLAAGGVSRWGWAQNSLVTVRAGDDAEAATFTWNHEYYLLKHVSHFVQAGAHVVKALSYTGWENELVFVNPDGSTVIVIHNDSAVEQTLNILVGDAVFAPTLPADSFSTFILSA</sequence>
<dbReference type="InterPro" id="IPR017853">
    <property type="entry name" value="GH"/>
</dbReference>
<comment type="similarity">
    <text evidence="1 4">Belongs to the glycosyl hydrolase 30 family.</text>
</comment>
<dbReference type="InterPro" id="IPR001139">
    <property type="entry name" value="Glyco_hydro_30"/>
</dbReference>
<dbReference type="PANTHER" id="PTHR11069">
    <property type="entry name" value="GLUCOSYLCERAMIDASE"/>
    <property type="match status" value="1"/>
</dbReference>
<name>A0A4S4FG83_9MICO</name>
<evidence type="ECO:0000259" key="6">
    <source>
        <dbReference type="Pfam" id="PF17189"/>
    </source>
</evidence>
<dbReference type="Pfam" id="PF02055">
    <property type="entry name" value="Glyco_hydro_30"/>
    <property type="match status" value="2"/>
</dbReference>
<dbReference type="AlphaFoldDB" id="A0A4S4FG83"/>
<gene>
    <name evidence="7" type="ORF">E6C64_10995</name>
</gene>
<proteinExistence type="inferred from homology"/>
<comment type="caution">
    <text evidence="7">The sequence shown here is derived from an EMBL/GenBank/DDBJ whole genome shotgun (WGS) entry which is preliminary data.</text>
</comment>
<keyword evidence="4 7" id="KW-0326">Glycosidase</keyword>
<dbReference type="InterPro" id="IPR033453">
    <property type="entry name" value="Glyco_hydro_30_TIM-barrel"/>
</dbReference>
<dbReference type="PRINTS" id="PR00843">
    <property type="entry name" value="GLHYDRLASE30"/>
</dbReference>
<feature type="domain" description="Glycosyl hydrolase family 30 TIM-barrel" evidence="5">
    <location>
        <begin position="255"/>
        <end position="463"/>
    </location>
</feature>
<dbReference type="GO" id="GO:0006680">
    <property type="term" value="P:glucosylceramide catabolic process"/>
    <property type="evidence" value="ECO:0007669"/>
    <property type="project" value="TreeGrafter"/>
</dbReference>
<keyword evidence="3 4" id="KW-0378">Hydrolase</keyword>
<keyword evidence="8" id="KW-1185">Reference proteome</keyword>
<dbReference type="Gene3D" id="3.20.20.80">
    <property type="entry name" value="Glycosidases"/>
    <property type="match status" value="1"/>
</dbReference>
<evidence type="ECO:0000313" key="8">
    <source>
        <dbReference type="Proteomes" id="UP000309133"/>
    </source>
</evidence>
<feature type="domain" description="Glycosyl hydrolase family 30 TIM-barrel" evidence="5">
    <location>
        <begin position="113"/>
        <end position="224"/>
    </location>
</feature>
<dbReference type="InterPro" id="IPR013780">
    <property type="entry name" value="Glyco_hydro_b"/>
</dbReference>
<dbReference type="SUPFAM" id="SSF51445">
    <property type="entry name" value="(Trans)glycosidases"/>
    <property type="match status" value="1"/>
</dbReference>
<feature type="domain" description="Glycosyl hydrolase family 30 beta sandwich" evidence="6">
    <location>
        <begin position="484"/>
        <end position="526"/>
    </location>
</feature>
<dbReference type="PANTHER" id="PTHR11069:SF23">
    <property type="entry name" value="LYSOSOMAL ACID GLUCOSYLCERAMIDASE"/>
    <property type="match status" value="1"/>
</dbReference>
<evidence type="ECO:0000256" key="3">
    <source>
        <dbReference type="ARBA" id="ARBA00022801"/>
    </source>
</evidence>
<evidence type="ECO:0000256" key="4">
    <source>
        <dbReference type="RuleBase" id="RU361188"/>
    </source>
</evidence>
<evidence type="ECO:0000259" key="5">
    <source>
        <dbReference type="Pfam" id="PF02055"/>
    </source>
</evidence>
<accession>A0A4S4FG83</accession>
<keyword evidence="2" id="KW-0732">Signal</keyword>
<dbReference type="GO" id="GO:0004348">
    <property type="term" value="F:glucosylceramidase activity"/>
    <property type="evidence" value="ECO:0007669"/>
    <property type="project" value="InterPro"/>
</dbReference>
<organism evidence="7 8">
    <name type="scientific">Naasia lichenicola</name>
    <dbReference type="NCBI Taxonomy" id="2565933"/>
    <lineage>
        <taxon>Bacteria</taxon>
        <taxon>Bacillati</taxon>
        <taxon>Actinomycetota</taxon>
        <taxon>Actinomycetes</taxon>
        <taxon>Micrococcales</taxon>
        <taxon>Microbacteriaceae</taxon>
        <taxon>Naasia</taxon>
    </lineage>
</organism>
<dbReference type="EMBL" id="SSSM01000005">
    <property type="protein sequence ID" value="THG29250.1"/>
    <property type="molecule type" value="Genomic_DNA"/>
</dbReference>
<dbReference type="Gene3D" id="2.60.40.1180">
    <property type="entry name" value="Golgi alpha-mannosidase II"/>
    <property type="match status" value="1"/>
</dbReference>
<evidence type="ECO:0000256" key="1">
    <source>
        <dbReference type="ARBA" id="ARBA00005382"/>
    </source>
</evidence>
<dbReference type="GO" id="GO:0016020">
    <property type="term" value="C:membrane"/>
    <property type="evidence" value="ECO:0007669"/>
    <property type="project" value="GOC"/>
</dbReference>
<evidence type="ECO:0000256" key="2">
    <source>
        <dbReference type="ARBA" id="ARBA00022729"/>
    </source>
</evidence>
<dbReference type="InterPro" id="IPR033452">
    <property type="entry name" value="GH30_C"/>
</dbReference>
<dbReference type="Pfam" id="PF17189">
    <property type="entry name" value="Glyco_hydro_30C"/>
    <property type="match status" value="1"/>
</dbReference>
<dbReference type="Proteomes" id="UP000309133">
    <property type="component" value="Unassembled WGS sequence"/>
</dbReference>
<protein>
    <submittedName>
        <fullName evidence="7">Beta-glycosidase</fullName>
    </submittedName>
</protein>
<evidence type="ECO:0000313" key="7">
    <source>
        <dbReference type="EMBL" id="THG29250.1"/>
    </source>
</evidence>
<reference evidence="7 8" key="1">
    <citation type="submission" date="2019-04" db="EMBL/GenBank/DDBJ databases">
        <authorList>
            <person name="Jiang L."/>
        </authorList>
    </citation>
    <scope>NUCLEOTIDE SEQUENCE [LARGE SCALE GENOMIC DNA]</scope>
    <source>
        <strain evidence="7 8">YIM 131853</strain>
    </source>
</reference>